<accession>A0A150FWG7</accession>
<gene>
    <name evidence="2" type="ORF">GPECTOR_233g537</name>
</gene>
<proteinExistence type="predicted"/>
<comment type="caution">
    <text evidence="2">The sequence shown here is derived from an EMBL/GenBank/DDBJ whole genome shotgun (WGS) entry which is preliminary data.</text>
</comment>
<dbReference type="STRING" id="33097.A0A150FWG7"/>
<dbReference type="Proteomes" id="UP000075714">
    <property type="component" value="Unassembled WGS sequence"/>
</dbReference>
<dbReference type="OrthoDB" id="542058at2759"/>
<dbReference type="EMBL" id="LSYV01000232">
    <property type="protein sequence ID" value="KXZ41964.1"/>
    <property type="molecule type" value="Genomic_DNA"/>
</dbReference>
<organism evidence="2 3">
    <name type="scientific">Gonium pectorale</name>
    <name type="common">Green alga</name>
    <dbReference type="NCBI Taxonomy" id="33097"/>
    <lineage>
        <taxon>Eukaryota</taxon>
        <taxon>Viridiplantae</taxon>
        <taxon>Chlorophyta</taxon>
        <taxon>core chlorophytes</taxon>
        <taxon>Chlorophyceae</taxon>
        <taxon>CS clade</taxon>
        <taxon>Chlamydomonadales</taxon>
        <taxon>Volvocaceae</taxon>
        <taxon>Gonium</taxon>
    </lineage>
</organism>
<feature type="region of interest" description="Disordered" evidence="1">
    <location>
        <begin position="233"/>
        <end position="280"/>
    </location>
</feature>
<reference evidence="3" key="1">
    <citation type="journal article" date="2016" name="Nat. Commun.">
        <title>The Gonium pectorale genome demonstrates co-option of cell cycle regulation during the evolution of multicellularity.</title>
        <authorList>
            <person name="Hanschen E.R."/>
            <person name="Marriage T.N."/>
            <person name="Ferris P.J."/>
            <person name="Hamaji T."/>
            <person name="Toyoda A."/>
            <person name="Fujiyama A."/>
            <person name="Neme R."/>
            <person name="Noguchi H."/>
            <person name="Minakuchi Y."/>
            <person name="Suzuki M."/>
            <person name="Kawai-Toyooka H."/>
            <person name="Smith D.R."/>
            <person name="Sparks H."/>
            <person name="Anderson J."/>
            <person name="Bakaric R."/>
            <person name="Luria V."/>
            <person name="Karger A."/>
            <person name="Kirschner M.W."/>
            <person name="Durand P.M."/>
            <person name="Michod R.E."/>
            <person name="Nozaki H."/>
            <person name="Olson B.J."/>
        </authorList>
    </citation>
    <scope>NUCLEOTIDE SEQUENCE [LARGE SCALE GENOMIC DNA]</scope>
    <source>
        <strain evidence="3">NIES-2863</strain>
    </source>
</reference>
<feature type="region of interest" description="Disordered" evidence="1">
    <location>
        <begin position="360"/>
        <end position="385"/>
    </location>
</feature>
<name>A0A150FWG7_GONPE</name>
<keyword evidence="3" id="KW-1185">Reference proteome</keyword>
<evidence type="ECO:0000256" key="1">
    <source>
        <dbReference type="SAM" id="MobiDB-lite"/>
    </source>
</evidence>
<evidence type="ECO:0000313" key="3">
    <source>
        <dbReference type="Proteomes" id="UP000075714"/>
    </source>
</evidence>
<sequence length="583" mass="60337">MHILWRHARLALRSFYSLPNAQSSSFSDLHGHHLSASQLLTLNRHGALPSVARRWDARTVELALRNAAASAGAEGVPGPTAVQLAVAQRLGVSLPPGANHAAAAAALAAAQPPPVRHISVLYGVLGYGGPVPPSAAAARTLLKHLAQSRAPLCHALDLDTSPVALGQMTELYSRLGFVGRPPFSFAGAQTMAVCLRTILGDVEDEARLRPLPGMTHRQADLIRYLRTRRAPPGTRGLPAVMDLDMPPDPDPLEGPLQQDADPIGPGSDGGAASGRGRRSGVTRLAAARHILQLLQNHELSAPPSPEAAAALRSLGHSGPVPPCAGEAAMLAAELRDRCERPTDAQLAALAAAGYGGGGAGAGGGGPAAAAPPLPESVAHGWPGPMPATHGAAAALEEALVQHSGRYNAAAAAGVAAGDAPQYGGAGGGGGGAQGALGRISGGYPPAAPHRSHDNHNHQPSRAYGPGGPPYGEQYGGQGHYGSSQPHAQEARARIADFLAKLGTRDPGEALAKIQIRSLFPGAVSEWHLRSMCGQEADHLLACLAGARRTVLERVRTTEYDEYVERWAGAEAEGDWWGVEWLWH</sequence>
<feature type="region of interest" description="Disordered" evidence="1">
    <location>
        <begin position="426"/>
        <end position="487"/>
    </location>
</feature>
<protein>
    <submittedName>
        <fullName evidence="2">Uncharacterized protein</fullName>
    </submittedName>
</protein>
<evidence type="ECO:0000313" key="2">
    <source>
        <dbReference type="EMBL" id="KXZ41964.1"/>
    </source>
</evidence>
<dbReference type="AlphaFoldDB" id="A0A150FWG7"/>